<dbReference type="EMBL" id="KR029609">
    <property type="protein sequence ID" value="AKH48777.1"/>
    <property type="molecule type" value="Genomic_DNA"/>
</dbReference>
<reference evidence="1" key="1">
    <citation type="journal article" date="2015" name="Front. Microbiol.">
        <title>Combining genomic sequencing methods to explore viral diversity and reveal potential virus-host interactions.</title>
        <authorList>
            <person name="Chow C.E."/>
            <person name="Winget D.M."/>
            <person name="White R.A.III."/>
            <person name="Hallam S.J."/>
            <person name="Suttle C.A."/>
        </authorList>
    </citation>
    <scope>NUCLEOTIDE SEQUENCE</scope>
    <source>
        <strain evidence="1">Oxic3_3</strain>
    </source>
</reference>
<protein>
    <submittedName>
        <fullName evidence="1">Uncharacterized protein</fullName>
    </submittedName>
</protein>
<organism evidence="1">
    <name type="scientific">uncultured marine virus</name>
    <dbReference type="NCBI Taxonomy" id="186617"/>
    <lineage>
        <taxon>Viruses</taxon>
        <taxon>environmental samples</taxon>
    </lineage>
</organism>
<sequence length="63" mass="6160">MSSGLLNFSGNHSGLSSCVSCVCSSDTASTASSDSGSISCGALSFISTRCNSAISLYSSCGCC</sequence>
<reference evidence="1" key="2">
    <citation type="submission" date="2015-03" db="EMBL/GenBank/DDBJ databases">
        <authorList>
            <person name="Chow C.-E.T."/>
            <person name="Winget D.M."/>
            <person name="White R.A.III."/>
            <person name="Hallam S.J."/>
            <person name="Suttle C.A."/>
        </authorList>
    </citation>
    <scope>NUCLEOTIDE SEQUENCE</scope>
    <source>
        <strain evidence="1">Oxic3_3</strain>
    </source>
</reference>
<name>A0A0F7LBM5_9VIRU</name>
<evidence type="ECO:0000313" key="1">
    <source>
        <dbReference type="EMBL" id="AKH48777.1"/>
    </source>
</evidence>
<accession>A0A0F7LBM5</accession>
<proteinExistence type="predicted"/>